<evidence type="ECO:0000313" key="3">
    <source>
        <dbReference type="EMBL" id="KMN12803.1"/>
    </source>
</evidence>
<gene>
    <name evidence="3" type="ORF">TU86_15130</name>
</gene>
<dbReference type="CDD" id="cd03809">
    <property type="entry name" value="GT4_MtfB-like"/>
    <property type="match status" value="1"/>
</dbReference>
<dbReference type="SUPFAM" id="SSF53756">
    <property type="entry name" value="UDP-Glycosyltransferase/glycogen phosphorylase"/>
    <property type="match status" value="1"/>
</dbReference>
<evidence type="ECO:0000259" key="2">
    <source>
        <dbReference type="Pfam" id="PF13439"/>
    </source>
</evidence>
<dbReference type="Pfam" id="PF13439">
    <property type="entry name" value="Glyco_transf_4"/>
    <property type="match status" value="1"/>
</dbReference>
<dbReference type="PANTHER" id="PTHR46401">
    <property type="entry name" value="GLYCOSYLTRANSFERASE WBBK-RELATED"/>
    <property type="match status" value="1"/>
</dbReference>
<sequence length="366" mass="40748">MRIGLDYRPAAGYGNSGIGRQALALEAALRAHPEVQLQLFGVAPEDHLLRRRVHCPRWGSPLQGVHRLPSRLRFEGGFLPGALREAGIDIHICNFNMGLPIGAKPPGMRYVLQLHDLFQLTHTNHHGSRLKAKVYRTSDKLSIGHSIKVADRIWTPSQYTADEVVKLFPEAKGKVRVLPNLVSGFVGEPADITDLNLPPRYWLAVGTREPRKNIPWLVSAWHAARQRSEHVPELVLVGAREHLPQPLQQLPGLHFLSDLTDAQLHAVYQQAERLWQPSFAEGFGLPVIEALSVGTSVAVASGSALDEITPPDSPRFSPTDSYALTELMLTLATQGPQAPEQMKAWATRYADDAYRQRFNELLEELR</sequence>
<keyword evidence="1 3" id="KW-0808">Transferase</keyword>
<dbReference type="GO" id="GO:0009103">
    <property type="term" value="P:lipopolysaccharide biosynthetic process"/>
    <property type="evidence" value="ECO:0007669"/>
    <property type="project" value="TreeGrafter"/>
</dbReference>
<dbReference type="PATRIC" id="fig|1608994.3.peg.3698"/>
<dbReference type="STRING" id="1608994.TU86_15130"/>
<dbReference type="Pfam" id="PF13692">
    <property type="entry name" value="Glyco_trans_1_4"/>
    <property type="match status" value="1"/>
</dbReference>
<protein>
    <submittedName>
        <fullName evidence="3">Glycosyl transferase family 1</fullName>
    </submittedName>
</protein>
<dbReference type="PANTHER" id="PTHR46401:SF2">
    <property type="entry name" value="GLYCOSYLTRANSFERASE WBBK-RELATED"/>
    <property type="match status" value="1"/>
</dbReference>
<organism evidence="3 4">
    <name type="scientific">Pseudomonas weihenstephanensis</name>
    <dbReference type="NCBI Taxonomy" id="1608994"/>
    <lineage>
        <taxon>Bacteria</taxon>
        <taxon>Pseudomonadati</taxon>
        <taxon>Pseudomonadota</taxon>
        <taxon>Gammaproteobacteria</taxon>
        <taxon>Pseudomonadales</taxon>
        <taxon>Pseudomonadaceae</taxon>
        <taxon>Pseudomonas</taxon>
    </lineage>
</organism>
<dbReference type="RefSeq" id="WP_048365138.1">
    <property type="nucleotide sequence ID" value="NZ_JYLF01000006.1"/>
</dbReference>
<evidence type="ECO:0000313" key="4">
    <source>
        <dbReference type="Proteomes" id="UP000036325"/>
    </source>
</evidence>
<dbReference type="Proteomes" id="UP000036325">
    <property type="component" value="Unassembled WGS sequence"/>
</dbReference>
<feature type="domain" description="Glycosyltransferase subfamily 4-like N-terminal" evidence="2">
    <location>
        <begin position="16"/>
        <end position="182"/>
    </location>
</feature>
<dbReference type="InterPro" id="IPR028098">
    <property type="entry name" value="Glyco_trans_4-like_N"/>
</dbReference>
<comment type="caution">
    <text evidence="3">The sequence shown here is derived from an EMBL/GenBank/DDBJ whole genome shotgun (WGS) entry which is preliminary data.</text>
</comment>
<evidence type="ECO:0000256" key="1">
    <source>
        <dbReference type="ARBA" id="ARBA00022679"/>
    </source>
</evidence>
<dbReference type="GO" id="GO:0016757">
    <property type="term" value="F:glycosyltransferase activity"/>
    <property type="evidence" value="ECO:0007669"/>
    <property type="project" value="TreeGrafter"/>
</dbReference>
<dbReference type="EMBL" id="JYLF01000006">
    <property type="protein sequence ID" value="KMN12803.1"/>
    <property type="molecule type" value="Genomic_DNA"/>
</dbReference>
<reference evidence="3 4" key="1">
    <citation type="submission" date="2015-02" db="EMBL/GenBank/DDBJ databases">
        <title>Pseudomonas helleri sp. nov. and Pseudomonas weihenstephanensis sp. nov., isolated from raw cows milk.</title>
        <authorList>
            <person name="von Neubeck M."/>
            <person name="Huptas C."/>
            <person name="Wenning M."/>
            <person name="Scherer S."/>
        </authorList>
    </citation>
    <scope>NUCLEOTIDE SEQUENCE [LARGE SCALE GENOMIC DNA]</scope>
    <source>
        <strain evidence="3 4">DSM 29166</strain>
    </source>
</reference>
<dbReference type="OrthoDB" id="9801609at2"/>
<name>A0A0J6IKH9_9PSED</name>
<accession>A0A0J6IKH9</accession>
<dbReference type="AlphaFoldDB" id="A0A0J6IKH9"/>
<proteinExistence type="predicted"/>
<dbReference type="Gene3D" id="3.40.50.2000">
    <property type="entry name" value="Glycogen Phosphorylase B"/>
    <property type="match status" value="2"/>
</dbReference>